<evidence type="ECO:0000313" key="3">
    <source>
        <dbReference type="Proteomes" id="UP001166286"/>
    </source>
</evidence>
<evidence type="ECO:0000256" key="1">
    <source>
        <dbReference type="SAM" id="Phobius"/>
    </source>
</evidence>
<dbReference type="Pfam" id="PF01544">
    <property type="entry name" value="CorA"/>
    <property type="match status" value="1"/>
</dbReference>
<feature type="transmembrane region" description="Helical" evidence="1">
    <location>
        <begin position="420"/>
        <end position="444"/>
    </location>
</feature>
<keyword evidence="3" id="KW-1185">Reference proteome</keyword>
<dbReference type="GO" id="GO:0046873">
    <property type="term" value="F:metal ion transmembrane transporter activity"/>
    <property type="evidence" value="ECO:0007669"/>
    <property type="project" value="InterPro"/>
</dbReference>
<keyword evidence="1" id="KW-0472">Membrane</keyword>
<protein>
    <submittedName>
        <fullName evidence="2">Uncharacterized protein</fullName>
    </submittedName>
</protein>
<evidence type="ECO:0000313" key="2">
    <source>
        <dbReference type="EMBL" id="KAK0510727.1"/>
    </source>
</evidence>
<keyword evidence="1" id="KW-0812">Transmembrane</keyword>
<feature type="transmembrane region" description="Helical" evidence="1">
    <location>
        <begin position="456"/>
        <end position="475"/>
    </location>
</feature>
<feature type="transmembrane region" description="Helical" evidence="1">
    <location>
        <begin position="373"/>
        <end position="400"/>
    </location>
</feature>
<dbReference type="InterPro" id="IPR002523">
    <property type="entry name" value="MgTranspt_CorA/ZnTranspt_ZntB"/>
</dbReference>
<organism evidence="2 3">
    <name type="scientific">Cladonia borealis</name>
    <dbReference type="NCBI Taxonomy" id="184061"/>
    <lineage>
        <taxon>Eukaryota</taxon>
        <taxon>Fungi</taxon>
        <taxon>Dikarya</taxon>
        <taxon>Ascomycota</taxon>
        <taxon>Pezizomycotina</taxon>
        <taxon>Lecanoromycetes</taxon>
        <taxon>OSLEUM clade</taxon>
        <taxon>Lecanoromycetidae</taxon>
        <taxon>Lecanorales</taxon>
        <taxon>Lecanorineae</taxon>
        <taxon>Cladoniaceae</taxon>
        <taxon>Cladonia</taxon>
    </lineage>
</organism>
<sequence>MELQPRPPTREYTMESQGVKNPPTIRQRVADFLRRIFRSGTGDTSESDYVWNAIRTAVENDPEMPTFAKSDFLSGYALISQQYRVRPWDVFFSWYALLYRLYRFRQKRYGRFAEIPQLALLYLLSQEPEWNVPLKICAHRKAPPIIPEIFRLPSDAQDLHVLPHTILTRVTWSSDVPAYKDETGLSNPPGRHYISMFILDQKAPRDIRAICLAESRESFMALREEYQAAKSQVPFWSAPNELATLFYAIHLAALARTFNCLKEWSYQLDSLAPKARAKPSTKKLQYLNRLGDCAADAELCMSGNISQLANMIQYLTSMTGGSSSLPYDLTRLESLKLDIEYVLSKLKDLAERITKLRGEIEFRVNMASDRTTLLTFLASIYVPVAFVTSFMGMNLTPGLWQGNPASTQDNSSPHLWDLKLFIEISVPLVLATIILPTILGPSGLRNAIARAKRRWSGLLIMTIAFSVLVSLAIMSDSIGSRLYFLLIAAIPLICFVPLFFYN</sequence>
<comment type="caution">
    <text evidence="2">The sequence shown here is derived from an EMBL/GenBank/DDBJ whole genome shotgun (WGS) entry which is preliminary data.</text>
</comment>
<gene>
    <name evidence="2" type="ORF">JMJ35_007159</name>
</gene>
<keyword evidence="1" id="KW-1133">Transmembrane helix</keyword>
<feature type="transmembrane region" description="Helical" evidence="1">
    <location>
        <begin position="481"/>
        <end position="501"/>
    </location>
</feature>
<dbReference type="Proteomes" id="UP001166286">
    <property type="component" value="Unassembled WGS sequence"/>
</dbReference>
<reference evidence="2" key="1">
    <citation type="submission" date="2023-03" db="EMBL/GenBank/DDBJ databases">
        <title>Complete genome of Cladonia borealis.</title>
        <authorList>
            <person name="Park H."/>
        </authorList>
    </citation>
    <scope>NUCLEOTIDE SEQUENCE</scope>
    <source>
        <strain evidence="2">ANT050790</strain>
    </source>
</reference>
<dbReference type="EMBL" id="JAFEKC020000015">
    <property type="protein sequence ID" value="KAK0510727.1"/>
    <property type="molecule type" value="Genomic_DNA"/>
</dbReference>
<dbReference type="AlphaFoldDB" id="A0AA39QWV0"/>
<proteinExistence type="predicted"/>
<accession>A0AA39QWV0</accession>
<dbReference type="GO" id="GO:0016020">
    <property type="term" value="C:membrane"/>
    <property type="evidence" value="ECO:0007669"/>
    <property type="project" value="InterPro"/>
</dbReference>
<name>A0AA39QWV0_9LECA</name>